<dbReference type="Pfam" id="PF04773">
    <property type="entry name" value="FecR"/>
    <property type="match status" value="1"/>
</dbReference>
<sequence>MKYLNQSATAHELDLLFEWIKLPENKKLFSEFVQMHYAITYNMNDPDHKKTLAELLFVIKKEKSLAYRIRNKIGYRYATAAMIIGLIFSIYLFKDQVFHNRTANKEPIIVNNEINPGINKAILTLDNGSQLTLEKGDTLHTQNAESNGEELIYEAKQKNVGEVAYNYLTIPRGGYFFIKLSDGTKIWLNSDSKLKYPVSFNKGETRKVELVYGEAFFDVSPSTINGDSKFVVINESQEIVVMGTEFNVKAYEDESNIYTTLVEGKVSVNFSNSQQILIPNQQLNYDVETKKSLIKKVDVSNEISWKEGLFNFNGKSLREIMKVLSRWYDIDVVFENEQISDEEFVGSLSKDQNIEDILSSIKNFGIIKEYKIIEKTIILK</sequence>
<dbReference type="InterPro" id="IPR032508">
    <property type="entry name" value="FecR_C"/>
</dbReference>
<dbReference type="EMBL" id="JAEHFJ010000002">
    <property type="protein sequence ID" value="MBJ2173622.1"/>
    <property type="molecule type" value="Genomic_DNA"/>
</dbReference>
<dbReference type="Gene3D" id="3.55.50.30">
    <property type="match status" value="1"/>
</dbReference>
<protein>
    <submittedName>
        <fullName evidence="4">DUF4974 domain-containing protein</fullName>
    </submittedName>
</protein>
<reference evidence="4 5" key="1">
    <citation type="submission" date="2020-12" db="EMBL/GenBank/DDBJ databases">
        <title>Aureibaculum luteum sp. nov. and Aureibaculum flavum sp. nov., novel members of the family Flavobacteriaceae isolated from Antarctic intertidal sediments.</title>
        <authorList>
            <person name="He X."/>
            <person name="Zhang X."/>
        </authorList>
    </citation>
    <scope>NUCLEOTIDE SEQUENCE [LARGE SCALE GENOMIC DNA]</scope>
    <source>
        <strain evidence="4 5">A20</strain>
    </source>
</reference>
<dbReference type="RefSeq" id="WP_198840403.1">
    <property type="nucleotide sequence ID" value="NZ_JAEHFJ010000002.1"/>
</dbReference>
<feature type="domain" description="Protein FecR C-terminal" evidence="3">
    <location>
        <begin position="310"/>
        <end position="379"/>
    </location>
</feature>
<organism evidence="4 5">
    <name type="scientific">Aureibaculum flavum</name>
    <dbReference type="NCBI Taxonomy" id="2795986"/>
    <lineage>
        <taxon>Bacteria</taxon>
        <taxon>Pseudomonadati</taxon>
        <taxon>Bacteroidota</taxon>
        <taxon>Flavobacteriia</taxon>
        <taxon>Flavobacteriales</taxon>
        <taxon>Flavobacteriaceae</taxon>
        <taxon>Aureibaculum</taxon>
    </lineage>
</organism>
<feature type="transmembrane region" description="Helical" evidence="1">
    <location>
        <begin position="73"/>
        <end position="93"/>
    </location>
</feature>
<keyword evidence="1" id="KW-0472">Membrane</keyword>
<accession>A0ABS0WNT8</accession>
<dbReference type="PANTHER" id="PTHR30273">
    <property type="entry name" value="PERIPLASMIC SIGNAL SENSOR AND SIGMA FACTOR ACTIVATOR FECR-RELATED"/>
    <property type="match status" value="1"/>
</dbReference>
<dbReference type="Proteomes" id="UP000623301">
    <property type="component" value="Unassembled WGS sequence"/>
</dbReference>
<dbReference type="InterPro" id="IPR006860">
    <property type="entry name" value="FecR"/>
</dbReference>
<keyword evidence="1" id="KW-1133">Transmembrane helix</keyword>
<name>A0ABS0WNT8_9FLAO</name>
<evidence type="ECO:0000313" key="4">
    <source>
        <dbReference type="EMBL" id="MBJ2173622.1"/>
    </source>
</evidence>
<comment type="caution">
    <text evidence="4">The sequence shown here is derived from an EMBL/GenBank/DDBJ whole genome shotgun (WGS) entry which is preliminary data.</text>
</comment>
<proteinExistence type="predicted"/>
<evidence type="ECO:0000259" key="3">
    <source>
        <dbReference type="Pfam" id="PF16344"/>
    </source>
</evidence>
<evidence type="ECO:0000256" key="1">
    <source>
        <dbReference type="SAM" id="Phobius"/>
    </source>
</evidence>
<gene>
    <name evidence="4" type="ORF">JBL43_05195</name>
</gene>
<dbReference type="InterPro" id="IPR012373">
    <property type="entry name" value="Ferrdict_sens_TM"/>
</dbReference>
<keyword evidence="5" id="KW-1185">Reference proteome</keyword>
<keyword evidence="1" id="KW-0812">Transmembrane</keyword>
<evidence type="ECO:0000259" key="2">
    <source>
        <dbReference type="Pfam" id="PF04773"/>
    </source>
</evidence>
<dbReference type="Pfam" id="PF16344">
    <property type="entry name" value="FecR_C"/>
    <property type="match status" value="1"/>
</dbReference>
<dbReference type="Gene3D" id="2.60.120.1440">
    <property type="match status" value="1"/>
</dbReference>
<dbReference type="PANTHER" id="PTHR30273:SF2">
    <property type="entry name" value="PROTEIN FECR"/>
    <property type="match status" value="1"/>
</dbReference>
<feature type="domain" description="FecR protein" evidence="2">
    <location>
        <begin position="173"/>
        <end position="266"/>
    </location>
</feature>
<evidence type="ECO:0000313" key="5">
    <source>
        <dbReference type="Proteomes" id="UP000623301"/>
    </source>
</evidence>